<dbReference type="Pfam" id="PF00884">
    <property type="entry name" value="Sulfatase"/>
    <property type="match status" value="1"/>
</dbReference>
<dbReference type="Proteomes" id="UP000267585">
    <property type="component" value="Unassembled WGS sequence"/>
</dbReference>
<dbReference type="InterPro" id="IPR017850">
    <property type="entry name" value="Alkaline_phosphatase_core_sf"/>
</dbReference>
<dbReference type="PANTHER" id="PTHR43751:SF1">
    <property type="entry name" value="SULFATASE ATSG-RELATED"/>
    <property type="match status" value="1"/>
</dbReference>
<organism evidence="2 3">
    <name type="scientific">Arenibacter aquaticus</name>
    <dbReference type="NCBI Taxonomy" id="2489054"/>
    <lineage>
        <taxon>Bacteria</taxon>
        <taxon>Pseudomonadati</taxon>
        <taxon>Bacteroidota</taxon>
        <taxon>Flavobacteriia</taxon>
        <taxon>Flavobacteriales</taxon>
        <taxon>Flavobacteriaceae</taxon>
        <taxon>Arenibacter</taxon>
    </lineage>
</organism>
<evidence type="ECO:0000313" key="2">
    <source>
        <dbReference type="EMBL" id="RTE54291.1"/>
    </source>
</evidence>
<evidence type="ECO:0000259" key="1">
    <source>
        <dbReference type="Pfam" id="PF00884"/>
    </source>
</evidence>
<protein>
    <submittedName>
        <fullName evidence="2">DUF229 domain-containing protein</fullName>
    </submittedName>
</protein>
<dbReference type="InterPro" id="IPR000917">
    <property type="entry name" value="Sulfatase_N"/>
</dbReference>
<sequence>MMNKYLLLIVFSIALLFSCKDRTTNKKEGLGIGDKPNILWIYLEDTAPLMGCYGNSVVATPHIDSLAMKGVLFTNVIMPAPVCSASRSSVITGMMSTTIGAHNHHSSRNAEGAIYLPGNIKTVPELFKEEGYFTFNNGKDDYNFMYDRRELYDQDYSYHPLYGKGGVRLLLADLPRKQPFFGQIQLYGGKEIFNSKFKNNVVHPVDRSRIELPPYLPNHPVILEEYANHLDAIQITDDKVGGIIKELKQNNLLNNTVVFFFSDHGMRLTRNKQFLYDGGLQVPLIIADFRKDHNIFIPGSVNTDLIAGLDLGTTALGLAGIPIPDYMEGKNFLDHTMAAREYVVSTRDRCDFTIDRIRSVRSKEYKYIRNFMTDRPYTQPTYMDYDGVPFVKVMKQLQAENKLNPVQDQFMLAERPSEELYDLKTDPFELNNLADNPKYLTVLENYRSVLQQWILDTDDQGQYGEPEAGLKFMLGIWGEACVNPEYDALRKKHPDLGGSLNYLKGESSILVDSTVVGIPVFDIDAGKVVYVPHDQAE</sequence>
<dbReference type="OrthoDB" id="9789742at2"/>
<dbReference type="AlphaFoldDB" id="A0A430K5H6"/>
<dbReference type="Gene3D" id="3.40.720.10">
    <property type="entry name" value="Alkaline Phosphatase, subunit A"/>
    <property type="match status" value="1"/>
</dbReference>
<dbReference type="InterPro" id="IPR052701">
    <property type="entry name" value="GAG_Ulvan_Degrading_Sulfatases"/>
</dbReference>
<name>A0A430K5H6_9FLAO</name>
<gene>
    <name evidence="2" type="ORF">EHW67_03740</name>
</gene>
<dbReference type="CDD" id="cd16027">
    <property type="entry name" value="SGSH"/>
    <property type="match status" value="1"/>
</dbReference>
<reference evidence="2 3" key="1">
    <citation type="submission" date="2018-11" db="EMBL/GenBank/DDBJ databases">
        <title>Arenibacter aquaticus sp.nov., a marine bacterium isolated from surface seawater in the South China Sea.</title>
        <authorList>
            <person name="Guo J."/>
            <person name="Sun J."/>
        </authorList>
    </citation>
    <scope>NUCLEOTIDE SEQUENCE [LARGE SCALE GENOMIC DNA]</scope>
    <source>
        <strain evidence="2 3">GUO666</strain>
    </source>
</reference>
<proteinExistence type="predicted"/>
<feature type="domain" description="Sulfatase N-terminal" evidence="1">
    <location>
        <begin position="36"/>
        <end position="321"/>
    </location>
</feature>
<dbReference type="PANTHER" id="PTHR43751">
    <property type="entry name" value="SULFATASE"/>
    <property type="match status" value="1"/>
</dbReference>
<dbReference type="RefSeq" id="WP_126161022.1">
    <property type="nucleotide sequence ID" value="NZ_RQPJ01000002.1"/>
</dbReference>
<evidence type="ECO:0000313" key="3">
    <source>
        <dbReference type="Proteomes" id="UP000267585"/>
    </source>
</evidence>
<accession>A0A430K5H6</accession>
<dbReference type="PROSITE" id="PS51257">
    <property type="entry name" value="PROKAR_LIPOPROTEIN"/>
    <property type="match status" value="1"/>
</dbReference>
<dbReference type="SUPFAM" id="SSF53649">
    <property type="entry name" value="Alkaline phosphatase-like"/>
    <property type="match status" value="1"/>
</dbReference>
<keyword evidence="3" id="KW-1185">Reference proteome</keyword>
<comment type="caution">
    <text evidence="2">The sequence shown here is derived from an EMBL/GenBank/DDBJ whole genome shotgun (WGS) entry which is preliminary data.</text>
</comment>
<dbReference type="EMBL" id="RQPJ01000002">
    <property type="protein sequence ID" value="RTE54291.1"/>
    <property type="molecule type" value="Genomic_DNA"/>
</dbReference>